<evidence type="ECO:0000313" key="2">
    <source>
        <dbReference type="EMBL" id="SFT94699.1"/>
    </source>
</evidence>
<organism evidence="2 3">
    <name type="scientific">Pseudoalteromonas lipolytica</name>
    <dbReference type="NCBI Taxonomy" id="570156"/>
    <lineage>
        <taxon>Bacteria</taxon>
        <taxon>Pseudomonadati</taxon>
        <taxon>Pseudomonadota</taxon>
        <taxon>Gammaproteobacteria</taxon>
        <taxon>Alteromonadales</taxon>
        <taxon>Pseudoalteromonadaceae</taxon>
        <taxon>Pseudoalteromonas</taxon>
    </lineage>
</organism>
<dbReference type="SUPFAM" id="SSF54975">
    <property type="entry name" value="Acylphosphatase/BLUF domain-like"/>
    <property type="match status" value="1"/>
</dbReference>
<name>A0ABY1GM25_9GAMM</name>
<proteinExistence type="predicted"/>
<dbReference type="InterPro" id="IPR036046">
    <property type="entry name" value="Acylphosphatase-like_dom_sf"/>
</dbReference>
<evidence type="ECO:0000259" key="1">
    <source>
        <dbReference type="PROSITE" id="PS50925"/>
    </source>
</evidence>
<protein>
    <submittedName>
        <fullName evidence="2">Sensors of blue-light using FAD</fullName>
    </submittedName>
</protein>
<reference evidence="2 3" key="1">
    <citation type="submission" date="2016-10" db="EMBL/GenBank/DDBJ databases">
        <authorList>
            <person name="Varghese N."/>
            <person name="Submissions S."/>
        </authorList>
    </citation>
    <scope>NUCLEOTIDE SEQUENCE [LARGE SCALE GENOMIC DNA]</scope>
    <source>
        <strain evidence="2 3">CGMCC 1.8499</strain>
    </source>
</reference>
<dbReference type="EMBL" id="FPAZ01000018">
    <property type="protein sequence ID" value="SFT94699.1"/>
    <property type="molecule type" value="Genomic_DNA"/>
</dbReference>
<evidence type="ECO:0000313" key="3">
    <source>
        <dbReference type="Proteomes" id="UP000183805"/>
    </source>
</evidence>
<dbReference type="Gene3D" id="3.30.70.100">
    <property type="match status" value="1"/>
</dbReference>
<gene>
    <name evidence="2" type="ORF">SAMN04487854_11866</name>
</gene>
<keyword evidence="3" id="KW-1185">Reference proteome</keyword>
<accession>A0ABY1GM25</accession>
<sequence>MYLVRLIYTSEVCEGFGPSDIEDIIEKAQKNNHASNVTGLLCFNSSYFLQCLEGSRQAVNATYHKILNDNRHRNIIMLNYCEIYEREFENWSMGYIPYSKITTPLNLKYSGTSEFDPLAMSGGSAHKLMMALRDTLVNQ</sequence>
<dbReference type="Proteomes" id="UP000183805">
    <property type="component" value="Unassembled WGS sequence"/>
</dbReference>
<comment type="caution">
    <text evidence="2">The sequence shown here is derived from an EMBL/GenBank/DDBJ whole genome shotgun (WGS) entry which is preliminary data.</text>
</comment>
<dbReference type="RefSeq" id="WP_036974155.1">
    <property type="nucleotide sequence ID" value="NZ_FPAZ01000018.1"/>
</dbReference>
<dbReference type="Pfam" id="PF04940">
    <property type="entry name" value="BLUF"/>
    <property type="match status" value="1"/>
</dbReference>
<dbReference type="InterPro" id="IPR007024">
    <property type="entry name" value="BLUF_domain"/>
</dbReference>
<dbReference type="SMART" id="SM01034">
    <property type="entry name" value="BLUF"/>
    <property type="match status" value="1"/>
</dbReference>
<feature type="domain" description="BLUF" evidence="1">
    <location>
        <begin position="3"/>
        <end position="94"/>
    </location>
</feature>
<dbReference type="PROSITE" id="PS50925">
    <property type="entry name" value="BLUF"/>
    <property type="match status" value="1"/>
</dbReference>